<dbReference type="SUPFAM" id="SSF56672">
    <property type="entry name" value="DNA/RNA polymerases"/>
    <property type="match status" value="1"/>
</dbReference>
<proteinExistence type="predicted"/>
<gene>
    <name evidence="1" type="ORF">F8M41_024676</name>
</gene>
<accession>A0A8H4B0I8</accession>
<comment type="caution">
    <text evidence="1">The sequence shown here is derived from an EMBL/GenBank/DDBJ whole genome shotgun (WGS) entry which is preliminary data.</text>
</comment>
<keyword evidence="2" id="KW-1185">Reference proteome</keyword>
<dbReference type="AlphaFoldDB" id="A0A8H4B0I8"/>
<reference evidence="1 2" key="1">
    <citation type="journal article" date="2019" name="Environ. Microbiol.">
        <title>At the nexus of three kingdoms: the genome of the mycorrhizal fungus Gigaspora margarita provides insights into plant, endobacterial and fungal interactions.</title>
        <authorList>
            <person name="Venice F."/>
            <person name="Ghignone S."/>
            <person name="Salvioli di Fossalunga A."/>
            <person name="Amselem J."/>
            <person name="Novero M."/>
            <person name="Xianan X."/>
            <person name="Sedzielewska Toro K."/>
            <person name="Morin E."/>
            <person name="Lipzen A."/>
            <person name="Grigoriev I.V."/>
            <person name="Henrissat B."/>
            <person name="Martin F.M."/>
            <person name="Bonfante P."/>
        </authorList>
    </citation>
    <scope>NUCLEOTIDE SEQUENCE [LARGE SCALE GENOMIC DNA]</scope>
    <source>
        <strain evidence="1 2">BEG34</strain>
    </source>
</reference>
<dbReference type="EMBL" id="WTPW01000086">
    <property type="protein sequence ID" value="KAF0550250.1"/>
    <property type="molecule type" value="Genomic_DNA"/>
</dbReference>
<evidence type="ECO:0000313" key="2">
    <source>
        <dbReference type="Proteomes" id="UP000439903"/>
    </source>
</evidence>
<organism evidence="1 2">
    <name type="scientific">Gigaspora margarita</name>
    <dbReference type="NCBI Taxonomy" id="4874"/>
    <lineage>
        <taxon>Eukaryota</taxon>
        <taxon>Fungi</taxon>
        <taxon>Fungi incertae sedis</taxon>
        <taxon>Mucoromycota</taxon>
        <taxon>Glomeromycotina</taxon>
        <taxon>Glomeromycetes</taxon>
        <taxon>Diversisporales</taxon>
        <taxon>Gigasporaceae</taxon>
        <taxon>Gigaspora</taxon>
    </lineage>
</organism>
<dbReference type="InterPro" id="IPR043502">
    <property type="entry name" value="DNA/RNA_pol_sf"/>
</dbReference>
<name>A0A8H4B0I8_GIGMA</name>
<protein>
    <submittedName>
        <fullName evidence="1">Uncharacterized protein</fullName>
    </submittedName>
</protein>
<evidence type="ECO:0000313" key="1">
    <source>
        <dbReference type="EMBL" id="KAF0550250.1"/>
    </source>
</evidence>
<dbReference type="Proteomes" id="UP000439903">
    <property type="component" value="Unassembled WGS sequence"/>
</dbReference>
<sequence>MPKNTSASYVSLKHYGAKKKKGECEDVIMKQYRGNLFNIKNKKPVCDYVTFAMRGHLSSHLKKKTRFLFPDGSIFKKRSGIISGTMGTLLINSLLNTIGCFTIMSMMEEIDEIDIDLMEHGKYKHIIDELKQLGKDINIRGYDNVFKLFKDVWNIDIPSFNADTLKNISLELIRYALITGYDFKFSTIKI</sequence>